<dbReference type="InterPro" id="IPR009027">
    <property type="entry name" value="Ribosomal_bL9/RNase_H1_N"/>
</dbReference>
<dbReference type="GO" id="GO:0006412">
    <property type="term" value="P:translation"/>
    <property type="evidence" value="ECO:0007669"/>
    <property type="project" value="InterPro"/>
</dbReference>
<keyword evidence="2" id="KW-0699">rRNA-binding</keyword>
<evidence type="ECO:0000256" key="2">
    <source>
        <dbReference type="ARBA" id="ARBA00022730"/>
    </source>
</evidence>
<evidence type="ECO:0000256" key="3">
    <source>
        <dbReference type="ARBA" id="ARBA00022884"/>
    </source>
</evidence>
<comment type="similarity">
    <text evidence="1">Belongs to the bacterial ribosomal protein bL9 family.</text>
</comment>
<dbReference type="OrthoDB" id="5555409at2759"/>
<gene>
    <name evidence="9" type="ORF">AYI68_g3813</name>
</gene>
<dbReference type="GO" id="GO:0005840">
    <property type="term" value="C:ribosome"/>
    <property type="evidence" value="ECO:0007669"/>
    <property type="project" value="UniProtKB-KW"/>
</dbReference>
<dbReference type="SUPFAM" id="SSF55653">
    <property type="entry name" value="Ribosomal protein L9 C-domain"/>
    <property type="match status" value="1"/>
</dbReference>
<evidence type="ECO:0000313" key="10">
    <source>
        <dbReference type="Proteomes" id="UP000187455"/>
    </source>
</evidence>
<evidence type="ECO:0000313" key="9">
    <source>
        <dbReference type="EMBL" id="OLY82068.1"/>
    </source>
</evidence>
<dbReference type="InterPro" id="IPR036791">
    <property type="entry name" value="Ribosomal_bL9_C_sf"/>
</dbReference>
<keyword evidence="5" id="KW-0687">Ribonucleoprotein</keyword>
<dbReference type="EMBL" id="LSSL01001942">
    <property type="protein sequence ID" value="OLY82068.1"/>
    <property type="molecule type" value="Genomic_DNA"/>
</dbReference>
<evidence type="ECO:0000259" key="8">
    <source>
        <dbReference type="Pfam" id="PF03948"/>
    </source>
</evidence>
<proteinExistence type="inferred from homology"/>
<feature type="domain" description="Large ribosomal subunit protein bL9 C-terminal" evidence="8">
    <location>
        <begin position="148"/>
        <end position="209"/>
    </location>
</feature>
<dbReference type="Gene3D" id="3.10.430.100">
    <property type="entry name" value="Ribosomal protein L9, C-terminal domain"/>
    <property type="match status" value="1"/>
</dbReference>
<comment type="caution">
    <text evidence="9">The sequence shown here is derived from an EMBL/GenBank/DDBJ whole genome shotgun (WGS) entry which is preliminary data.</text>
</comment>
<organism evidence="9 10">
    <name type="scientific">Smittium mucronatum</name>
    <dbReference type="NCBI Taxonomy" id="133383"/>
    <lineage>
        <taxon>Eukaryota</taxon>
        <taxon>Fungi</taxon>
        <taxon>Fungi incertae sedis</taxon>
        <taxon>Zoopagomycota</taxon>
        <taxon>Kickxellomycotina</taxon>
        <taxon>Harpellomycetes</taxon>
        <taxon>Harpellales</taxon>
        <taxon>Legeriomycetaceae</taxon>
        <taxon>Smittium</taxon>
    </lineage>
</organism>
<dbReference type="Pfam" id="PF01281">
    <property type="entry name" value="Ribosomal_L9_N"/>
    <property type="match status" value="1"/>
</dbReference>
<dbReference type="InterPro" id="IPR000244">
    <property type="entry name" value="Ribosomal_bL9"/>
</dbReference>
<evidence type="ECO:0000256" key="1">
    <source>
        <dbReference type="ARBA" id="ARBA00010605"/>
    </source>
</evidence>
<dbReference type="InterPro" id="IPR020069">
    <property type="entry name" value="Ribosomal_bL9_C"/>
</dbReference>
<dbReference type="Gene3D" id="3.40.5.10">
    <property type="entry name" value="Ribosomal protein L9, N-terminal domain"/>
    <property type="match status" value="1"/>
</dbReference>
<evidence type="ECO:0000256" key="6">
    <source>
        <dbReference type="ARBA" id="ARBA00035427"/>
    </source>
</evidence>
<dbReference type="SUPFAM" id="SSF55658">
    <property type="entry name" value="L9 N-domain-like"/>
    <property type="match status" value="1"/>
</dbReference>
<accession>A0A1R0GYZ9</accession>
<dbReference type="Pfam" id="PF03948">
    <property type="entry name" value="Ribosomal_L9_C"/>
    <property type="match status" value="1"/>
</dbReference>
<sequence length="212" mass="23379">MFSGKIGRFGGNCIWRRDYSSRKQKIQVKLVSRIKHLGEPGAVVSVKPGFMRRVLYPQRSAVYVTENTHSVRRIDVNSSSLASSTSNINSPASSIKSHIPSFVVPSKLDNSIIIEKLQTVSPLVFVRRLLAPSSSPDNSAVAEDAIAPEGLAIYGSVSKNDIISLLRNNYDIALSRDNLECDERFKSTGDYPIQIVLDSTNKCPLTISIRQN</sequence>
<dbReference type="InterPro" id="IPR036935">
    <property type="entry name" value="Ribosomal_bL9_N_sf"/>
</dbReference>
<keyword evidence="3" id="KW-0694">RNA-binding</keyword>
<reference evidence="9 10" key="1">
    <citation type="journal article" date="2016" name="Mol. Biol. Evol.">
        <title>Genome-Wide Survey of Gut Fungi (Harpellales) Reveals the First Horizontally Transferred Ubiquitin Gene from a Mosquito Host.</title>
        <authorList>
            <person name="Wang Y."/>
            <person name="White M.M."/>
            <person name="Kvist S."/>
            <person name="Moncalvo J.M."/>
        </authorList>
    </citation>
    <scope>NUCLEOTIDE SEQUENCE [LARGE SCALE GENOMIC DNA]</scope>
    <source>
        <strain evidence="9 10">ALG-7-W6</strain>
    </source>
</reference>
<name>A0A1R0GYZ9_9FUNG</name>
<keyword evidence="4" id="KW-0689">Ribosomal protein</keyword>
<dbReference type="GO" id="GO:0019843">
    <property type="term" value="F:rRNA binding"/>
    <property type="evidence" value="ECO:0007669"/>
    <property type="project" value="UniProtKB-KW"/>
</dbReference>
<dbReference type="PANTHER" id="PTHR21368">
    <property type="entry name" value="50S RIBOSOMAL PROTEIN L9"/>
    <property type="match status" value="1"/>
</dbReference>
<dbReference type="InterPro" id="IPR020070">
    <property type="entry name" value="Ribosomal_bL9_N"/>
</dbReference>
<feature type="domain" description="Ribosomal protein L9" evidence="7">
    <location>
        <begin position="26"/>
        <end position="67"/>
    </location>
</feature>
<dbReference type="GO" id="GO:0003735">
    <property type="term" value="F:structural constituent of ribosome"/>
    <property type="evidence" value="ECO:0007669"/>
    <property type="project" value="InterPro"/>
</dbReference>
<protein>
    <recommendedName>
        <fullName evidence="6">50S ribosomal protein L9, chloroplastic</fullName>
    </recommendedName>
</protein>
<evidence type="ECO:0000256" key="4">
    <source>
        <dbReference type="ARBA" id="ARBA00022980"/>
    </source>
</evidence>
<dbReference type="STRING" id="133383.A0A1R0GYZ9"/>
<dbReference type="AlphaFoldDB" id="A0A1R0GYZ9"/>
<dbReference type="GO" id="GO:1990904">
    <property type="term" value="C:ribonucleoprotein complex"/>
    <property type="evidence" value="ECO:0007669"/>
    <property type="project" value="UniProtKB-KW"/>
</dbReference>
<evidence type="ECO:0000259" key="7">
    <source>
        <dbReference type="Pfam" id="PF01281"/>
    </source>
</evidence>
<keyword evidence="10" id="KW-1185">Reference proteome</keyword>
<dbReference type="Proteomes" id="UP000187455">
    <property type="component" value="Unassembled WGS sequence"/>
</dbReference>
<evidence type="ECO:0000256" key="5">
    <source>
        <dbReference type="ARBA" id="ARBA00023274"/>
    </source>
</evidence>